<comment type="caution">
    <text evidence="3">The sequence shown here is derived from an EMBL/GenBank/DDBJ whole genome shotgun (WGS) entry which is preliminary data.</text>
</comment>
<proteinExistence type="predicted"/>
<dbReference type="PROSITE" id="PS51257">
    <property type="entry name" value="PROKAR_LIPOPROTEIN"/>
    <property type="match status" value="1"/>
</dbReference>
<evidence type="ECO:0000256" key="1">
    <source>
        <dbReference type="SAM" id="MobiDB-lite"/>
    </source>
</evidence>
<organism evidence="3 4">
    <name type="scientific">Myceligenerans xiligouense</name>
    <dbReference type="NCBI Taxonomy" id="253184"/>
    <lineage>
        <taxon>Bacteria</taxon>
        <taxon>Bacillati</taxon>
        <taxon>Actinomycetota</taxon>
        <taxon>Actinomycetes</taxon>
        <taxon>Micrococcales</taxon>
        <taxon>Promicromonosporaceae</taxon>
        <taxon>Myceligenerans</taxon>
    </lineage>
</organism>
<dbReference type="RefSeq" id="WP_123814507.1">
    <property type="nucleotide sequence ID" value="NZ_RKQZ01000001.1"/>
</dbReference>
<reference evidence="3 4" key="1">
    <citation type="submission" date="2018-11" db="EMBL/GenBank/DDBJ databases">
        <title>Sequencing the genomes of 1000 actinobacteria strains.</title>
        <authorList>
            <person name="Klenk H.-P."/>
        </authorList>
    </citation>
    <scope>NUCLEOTIDE SEQUENCE [LARGE SCALE GENOMIC DNA]</scope>
    <source>
        <strain evidence="3 4">DSM 15700</strain>
    </source>
</reference>
<gene>
    <name evidence="3" type="ORF">EDD34_2102</name>
</gene>
<evidence type="ECO:0000256" key="2">
    <source>
        <dbReference type="SAM" id="SignalP"/>
    </source>
</evidence>
<dbReference type="EMBL" id="RKQZ01000001">
    <property type="protein sequence ID" value="RPF21473.1"/>
    <property type="molecule type" value="Genomic_DNA"/>
</dbReference>
<sequence>MGIERRLVTVATVVLLAAAGCTSNANPAPTPTPATSSPALPPSPTKDSERAAADVEAIVREYYQVSDSVAKAPADVAPLDAVAADPALSRSKAEFEQWAAEGWYQTGDLTVAELVVQSVSLGSSDDEATAQVDVCYDVTGLDIVDADGTSQVAANRPDRRWERLTVTSIDNATDAETAWRVSDQKTLEQEPCAAS</sequence>
<keyword evidence="4" id="KW-1185">Reference proteome</keyword>
<feature type="signal peptide" evidence="2">
    <location>
        <begin position="1"/>
        <end position="27"/>
    </location>
</feature>
<feature type="compositionally biased region" description="Low complexity" evidence="1">
    <location>
        <begin position="23"/>
        <end position="38"/>
    </location>
</feature>
<dbReference type="Proteomes" id="UP000280501">
    <property type="component" value="Unassembled WGS sequence"/>
</dbReference>
<keyword evidence="2" id="KW-0732">Signal</keyword>
<evidence type="ECO:0008006" key="5">
    <source>
        <dbReference type="Google" id="ProtNLM"/>
    </source>
</evidence>
<dbReference type="AlphaFoldDB" id="A0A3N4YLA9"/>
<feature type="region of interest" description="Disordered" evidence="1">
    <location>
        <begin position="23"/>
        <end position="52"/>
    </location>
</feature>
<feature type="chain" id="PRO_5018206230" description="Mce-associated membrane protein" evidence="2">
    <location>
        <begin position="28"/>
        <end position="195"/>
    </location>
</feature>
<evidence type="ECO:0000313" key="3">
    <source>
        <dbReference type="EMBL" id="RPF21473.1"/>
    </source>
</evidence>
<accession>A0A3N4YLA9</accession>
<protein>
    <recommendedName>
        <fullName evidence="5">Mce-associated membrane protein</fullName>
    </recommendedName>
</protein>
<dbReference type="OrthoDB" id="5119803at2"/>
<name>A0A3N4YLA9_9MICO</name>
<evidence type="ECO:0000313" key="4">
    <source>
        <dbReference type="Proteomes" id="UP000280501"/>
    </source>
</evidence>